<keyword evidence="6" id="KW-0539">Nucleus</keyword>
<evidence type="ECO:0000256" key="7">
    <source>
        <dbReference type="SAM" id="MobiDB-lite"/>
    </source>
</evidence>
<keyword evidence="3" id="KW-0805">Transcription regulation</keyword>
<dbReference type="InterPro" id="IPR050797">
    <property type="entry name" value="Carb_Metab_Trans_Reg"/>
</dbReference>
<feature type="compositionally biased region" description="Basic and acidic residues" evidence="7">
    <location>
        <begin position="101"/>
        <end position="110"/>
    </location>
</feature>
<dbReference type="EMBL" id="CP059252">
    <property type="protein sequence ID" value="QLL34176.1"/>
    <property type="molecule type" value="Genomic_DNA"/>
</dbReference>
<dbReference type="CDD" id="cd00067">
    <property type="entry name" value="GAL4"/>
    <property type="match status" value="1"/>
</dbReference>
<feature type="compositionally biased region" description="Polar residues" evidence="7">
    <location>
        <begin position="878"/>
        <end position="903"/>
    </location>
</feature>
<dbReference type="GO" id="GO:0001080">
    <property type="term" value="P:nitrogen catabolite activation of transcription from RNA polymerase II promoter"/>
    <property type="evidence" value="ECO:0007669"/>
    <property type="project" value="TreeGrafter"/>
</dbReference>
<keyword evidence="2" id="KW-0862">Zinc</keyword>
<evidence type="ECO:0000256" key="2">
    <source>
        <dbReference type="ARBA" id="ARBA00022833"/>
    </source>
</evidence>
<protein>
    <recommendedName>
        <fullName evidence="8">Zn(2)-C6 fungal-type domain-containing protein</fullName>
    </recommendedName>
</protein>
<dbReference type="GO" id="GO:0003677">
    <property type="term" value="F:DNA binding"/>
    <property type="evidence" value="ECO:0007669"/>
    <property type="project" value="UniProtKB-KW"/>
</dbReference>
<feature type="compositionally biased region" description="Low complexity" evidence="7">
    <location>
        <begin position="866"/>
        <end position="877"/>
    </location>
</feature>
<feature type="compositionally biased region" description="Low complexity" evidence="7">
    <location>
        <begin position="42"/>
        <end position="53"/>
    </location>
</feature>
<feature type="region of interest" description="Disordered" evidence="7">
    <location>
        <begin position="825"/>
        <end position="1069"/>
    </location>
</feature>
<dbReference type="GO" id="GO:0000981">
    <property type="term" value="F:DNA-binding transcription factor activity, RNA polymerase II-specific"/>
    <property type="evidence" value="ECO:0007669"/>
    <property type="project" value="InterPro"/>
</dbReference>
<feature type="compositionally biased region" description="Polar residues" evidence="7">
    <location>
        <begin position="836"/>
        <end position="860"/>
    </location>
</feature>
<dbReference type="PANTHER" id="PTHR31668">
    <property type="entry name" value="GLUCOSE TRANSPORT TRANSCRIPTION REGULATOR RGT1-RELATED-RELATED"/>
    <property type="match status" value="1"/>
</dbReference>
<dbReference type="Pfam" id="PF04082">
    <property type="entry name" value="Fungal_trans"/>
    <property type="match status" value="1"/>
</dbReference>
<gene>
    <name evidence="9" type="ORF">HG536_0G00330</name>
</gene>
<reference evidence="9 10" key="1">
    <citation type="submission" date="2020-06" db="EMBL/GenBank/DDBJ databases">
        <title>The yeast mating-type switching endonuclease HO is a domesticated member of an unorthodox homing genetic element family.</title>
        <authorList>
            <person name="Coughlan A.Y."/>
            <person name="Lombardi L."/>
            <person name="Braun-Galleani S."/>
            <person name="Martos A.R."/>
            <person name="Galeote V."/>
            <person name="Bigey F."/>
            <person name="Dequin S."/>
            <person name="Byrne K.P."/>
            <person name="Wolfe K.H."/>
        </authorList>
    </citation>
    <scope>NUCLEOTIDE SEQUENCE [LARGE SCALE GENOMIC DNA]</scope>
    <source>
        <strain evidence="9 10">CBS764</strain>
    </source>
</reference>
<dbReference type="GeneID" id="59327417"/>
<keyword evidence="4" id="KW-0238">DNA-binding</keyword>
<feature type="region of interest" description="Disordered" evidence="7">
    <location>
        <begin position="1"/>
        <end position="53"/>
    </location>
</feature>
<feature type="domain" description="Zn(2)-C6 fungal-type" evidence="8">
    <location>
        <begin position="187"/>
        <end position="219"/>
    </location>
</feature>
<keyword evidence="1" id="KW-0479">Metal-binding</keyword>
<feature type="compositionally biased region" description="Polar residues" evidence="7">
    <location>
        <begin position="1013"/>
        <end position="1034"/>
    </location>
</feature>
<evidence type="ECO:0000256" key="5">
    <source>
        <dbReference type="ARBA" id="ARBA00023163"/>
    </source>
</evidence>
<dbReference type="PROSITE" id="PS50048">
    <property type="entry name" value="ZN2_CY6_FUNGAL_2"/>
    <property type="match status" value="1"/>
</dbReference>
<evidence type="ECO:0000256" key="3">
    <source>
        <dbReference type="ARBA" id="ARBA00023015"/>
    </source>
</evidence>
<dbReference type="Gene3D" id="4.10.240.10">
    <property type="entry name" value="Zn(2)-C6 fungal-type DNA-binding domain"/>
    <property type="match status" value="1"/>
</dbReference>
<feature type="compositionally biased region" description="Polar residues" evidence="7">
    <location>
        <begin position="921"/>
        <end position="933"/>
    </location>
</feature>
<dbReference type="InterPro" id="IPR036864">
    <property type="entry name" value="Zn2-C6_fun-type_DNA-bd_sf"/>
</dbReference>
<evidence type="ECO:0000313" key="9">
    <source>
        <dbReference type="EMBL" id="QLL34176.1"/>
    </source>
</evidence>
<proteinExistence type="predicted"/>
<sequence length="1069" mass="119559">MSVDSKNSPKETGCDESQVNNGGDSAVADGQKDREVKTGSTAARSSNPRANNNFEMLSFNDNYAAILQNLTNDNGQSASLSNISAKNALMSILSDANEANVRQKEDERPAGAELGHGSKNGPNRAGIDRNNLDALLQHYQGLLSKSENTNNQTGEQTPSNSVPDTARNSQGLDSQVNPTYPIAGEKPCDHCRRRQAKCVVAPNQPGCIKCEAKGIKCTFSELPNNANKFNMTDSGSARVKHPRSDEYANGNIITKKARLNSGENVLQQYSELLQQYNEPSANPNQYVNVGNTSSPQIPSVPNLINSLQTNPRDIQLPRPSPPPQHQFPRSSFYVGSTSVYDVNLVNHVKLDHIDQIQLSPTVALRKVAPNAQFILRDNFNQKLYIKQEQEIDLVERMIYPHGRILVDIFFKFVHPYFPILHEKVFLEKYSRSYRELTAPLLASIYSLALQRWDFHPKLIGFPKPDVTEQLNEIAYRTFFDMIERPKLSMVQTGLLILRCRSECANNWVINCAVVALAEELGLNVDCQDWRLPKWERGLRRRLAWAVWTQDKWTALNESRHSHLILGRNWLVKMLKEEDFPAESPFIGSTAQDENNYNASNPLGNIFLYDMSLTNEDYRDGTLMFKQLVSLSVIVGEIMETFYTEGATHVAPKIEQVLKLAKPLQLKLREWYHSLPAKLSMNNFIPRKLNANATLTLAYFAAEITLHRTIISTLTQDTPKELVQVCRTAAKTRLVAAIEFVRDLKNEHINAFWYSSSTGNLMLIATFASLLYVTSRTKDEAIIFRDCLRNYIWVLRIGSKSFDKSANALKGIHILLAQIPGLLTDEDPKEFMPPTSQPSTLSGQQWKMTTEQSPPDFSQLRNLPHDLLQSLSSTQGSTPNVPNTQLTHRSSSPACYNPSKSEVNPLSFKNKDNGETERNMTELKNNATTLSQLSPHALPRKRANSSGAVSNHSPDRAEDKRNSHNQGRSIPRVNSANNHNESNPITPQSVGNTVKESSPASRDSSSDNTDETANKPSTISPSSIQDKQQQTNALDTQRAYEHQKTFSHNNDVASPEGCERTTNGTQDESD</sequence>
<dbReference type="GO" id="GO:0008270">
    <property type="term" value="F:zinc ion binding"/>
    <property type="evidence" value="ECO:0007669"/>
    <property type="project" value="InterPro"/>
</dbReference>
<feature type="compositionally biased region" description="Polar residues" evidence="7">
    <location>
        <begin position="1059"/>
        <end position="1069"/>
    </location>
</feature>
<evidence type="ECO:0000259" key="8">
    <source>
        <dbReference type="PROSITE" id="PS50048"/>
    </source>
</evidence>
<feature type="region of interest" description="Disordered" evidence="7">
    <location>
        <begin position="99"/>
        <end position="128"/>
    </location>
</feature>
<dbReference type="AlphaFoldDB" id="A0A7G3ZKZ0"/>
<keyword evidence="10" id="KW-1185">Reference proteome</keyword>
<keyword evidence="5" id="KW-0804">Transcription</keyword>
<feature type="region of interest" description="Disordered" evidence="7">
    <location>
        <begin position="146"/>
        <end position="180"/>
    </location>
</feature>
<dbReference type="Proteomes" id="UP000515788">
    <property type="component" value="Chromosome 7"/>
</dbReference>
<dbReference type="SUPFAM" id="SSF57701">
    <property type="entry name" value="Zn2/Cys6 DNA-binding domain"/>
    <property type="match status" value="1"/>
</dbReference>
<dbReference type="CDD" id="cd12148">
    <property type="entry name" value="fungal_TF_MHR"/>
    <property type="match status" value="1"/>
</dbReference>
<dbReference type="InterPro" id="IPR001138">
    <property type="entry name" value="Zn2Cys6_DnaBD"/>
</dbReference>
<name>A0A7G3ZKZ0_9SACH</name>
<dbReference type="InterPro" id="IPR007219">
    <property type="entry name" value="XnlR_reg_dom"/>
</dbReference>
<feature type="compositionally biased region" description="Polar residues" evidence="7">
    <location>
        <begin position="963"/>
        <end position="995"/>
    </location>
</feature>
<dbReference type="GO" id="GO:0005634">
    <property type="term" value="C:nucleus"/>
    <property type="evidence" value="ECO:0007669"/>
    <property type="project" value="TreeGrafter"/>
</dbReference>
<evidence type="ECO:0000256" key="1">
    <source>
        <dbReference type="ARBA" id="ARBA00022723"/>
    </source>
</evidence>
<feature type="compositionally biased region" description="Polar residues" evidence="7">
    <location>
        <begin position="146"/>
        <end position="178"/>
    </location>
</feature>
<feature type="compositionally biased region" description="Basic and acidic residues" evidence="7">
    <location>
        <begin position="952"/>
        <end position="961"/>
    </location>
</feature>
<evidence type="ECO:0000256" key="4">
    <source>
        <dbReference type="ARBA" id="ARBA00023125"/>
    </source>
</evidence>
<dbReference type="Pfam" id="PF00172">
    <property type="entry name" value="Zn_clus"/>
    <property type="match status" value="1"/>
</dbReference>
<organism evidence="9 10">
    <name type="scientific">Torulaspora globosa</name>
    <dbReference type="NCBI Taxonomy" id="48254"/>
    <lineage>
        <taxon>Eukaryota</taxon>
        <taxon>Fungi</taxon>
        <taxon>Dikarya</taxon>
        <taxon>Ascomycota</taxon>
        <taxon>Saccharomycotina</taxon>
        <taxon>Saccharomycetes</taxon>
        <taxon>Saccharomycetales</taxon>
        <taxon>Saccharomycetaceae</taxon>
        <taxon>Torulaspora</taxon>
    </lineage>
</organism>
<evidence type="ECO:0000256" key="6">
    <source>
        <dbReference type="ARBA" id="ARBA00023242"/>
    </source>
</evidence>
<feature type="compositionally biased region" description="Basic and acidic residues" evidence="7">
    <location>
        <begin position="908"/>
        <end position="920"/>
    </location>
</feature>
<accession>A0A7G3ZKZ0</accession>
<dbReference type="RefSeq" id="XP_037140850.1">
    <property type="nucleotide sequence ID" value="XM_037284954.1"/>
</dbReference>
<dbReference type="GO" id="GO:0006351">
    <property type="term" value="P:DNA-templated transcription"/>
    <property type="evidence" value="ECO:0007669"/>
    <property type="project" value="InterPro"/>
</dbReference>
<evidence type="ECO:0000313" key="10">
    <source>
        <dbReference type="Proteomes" id="UP000515788"/>
    </source>
</evidence>
<dbReference type="PANTHER" id="PTHR31668:SF4">
    <property type="entry name" value="TRANSCRIPTIONAL ACTIVATOR PROTEIN DAL81"/>
    <property type="match status" value="1"/>
</dbReference>
<dbReference type="OrthoDB" id="2264294at2759"/>
<dbReference type="KEGG" id="tgb:HG536_0G00330"/>